<evidence type="ECO:0000313" key="11">
    <source>
        <dbReference type="EMBL" id="KAH7124641.1"/>
    </source>
</evidence>
<comment type="caution">
    <text evidence="11">The sequence shown here is derived from an EMBL/GenBank/DDBJ whole genome shotgun (WGS) entry which is preliminary data.</text>
</comment>
<evidence type="ECO:0000313" key="12">
    <source>
        <dbReference type="Proteomes" id="UP000738349"/>
    </source>
</evidence>
<comment type="subcellular location">
    <subcellularLocation>
        <location evidence="1">Cell membrane</location>
        <topology evidence="1">Multi-pass membrane protein</topology>
    </subcellularLocation>
</comment>
<dbReference type="InterPro" id="IPR011701">
    <property type="entry name" value="MFS"/>
</dbReference>
<feature type="transmembrane region" description="Helical" evidence="9">
    <location>
        <begin position="140"/>
        <end position="158"/>
    </location>
</feature>
<name>A0A9P9DSU0_9HYPO</name>
<keyword evidence="6 9" id="KW-0472">Membrane</keyword>
<evidence type="ECO:0000256" key="3">
    <source>
        <dbReference type="ARBA" id="ARBA00022475"/>
    </source>
</evidence>
<dbReference type="FunFam" id="1.20.1250.20:FF:000011">
    <property type="entry name" value="MFS multidrug transporter, putative"/>
    <property type="match status" value="1"/>
</dbReference>
<evidence type="ECO:0000256" key="8">
    <source>
        <dbReference type="ARBA" id="ARBA00038459"/>
    </source>
</evidence>
<evidence type="ECO:0000256" key="7">
    <source>
        <dbReference type="ARBA" id="ARBA00023180"/>
    </source>
</evidence>
<feature type="transmembrane region" description="Helical" evidence="9">
    <location>
        <begin position="378"/>
        <end position="401"/>
    </location>
</feature>
<proteinExistence type="inferred from homology"/>
<keyword evidence="3" id="KW-1003">Cell membrane</keyword>
<evidence type="ECO:0000256" key="5">
    <source>
        <dbReference type="ARBA" id="ARBA00022989"/>
    </source>
</evidence>
<keyword evidence="4 9" id="KW-0812">Transmembrane</keyword>
<dbReference type="CDD" id="cd17323">
    <property type="entry name" value="MFS_Tpo1_MDR_like"/>
    <property type="match status" value="1"/>
</dbReference>
<organism evidence="11 12">
    <name type="scientific">Dactylonectria macrodidyma</name>
    <dbReference type="NCBI Taxonomy" id="307937"/>
    <lineage>
        <taxon>Eukaryota</taxon>
        <taxon>Fungi</taxon>
        <taxon>Dikarya</taxon>
        <taxon>Ascomycota</taxon>
        <taxon>Pezizomycotina</taxon>
        <taxon>Sordariomycetes</taxon>
        <taxon>Hypocreomycetidae</taxon>
        <taxon>Hypocreales</taxon>
        <taxon>Nectriaceae</taxon>
        <taxon>Dactylonectria</taxon>
    </lineage>
</organism>
<keyword evidence="2" id="KW-0813">Transport</keyword>
<dbReference type="AlphaFoldDB" id="A0A9P9DSU0"/>
<feature type="domain" description="Major facilitator superfamily (MFS) profile" evidence="10">
    <location>
        <begin position="44"/>
        <end position="482"/>
    </location>
</feature>
<feature type="transmembrane region" description="Helical" evidence="9">
    <location>
        <begin position="80"/>
        <end position="99"/>
    </location>
</feature>
<evidence type="ECO:0000256" key="1">
    <source>
        <dbReference type="ARBA" id="ARBA00004651"/>
    </source>
</evidence>
<accession>A0A9P9DSU0</accession>
<dbReference type="OrthoDB" id="6770063at2759"/>
<feature type="transmembrane region" description="Helical" evidence="9">
    <location>
        <begin position="442"/>
        <end position="467"/>
    </location>
</feature>
<feature type="transmembrane region" description="Helical" evidence="9">
    <location>
        <begin position="275"/>
        <end position="299"/>
    </location>
</feature>
<evidence type="ECO:0000256" key="6">
    <source>
        <dbReference type="ARBA" id="ARBA00023136"/>
    </source>
</evidence>
<evidence type="ECO:0000256" key="2">
    <source>
        <dbReference type="ARBA" id="ARBA00022448"/>
    </source>
</evidence>
<feature type="transmembrane region" description="Helical" evidence="9">
    <location>
        <begin position="314"/>
        <end position="333"/>
    </location>
</feature>
<dbReference type="InterPro" id="IPR020846">
    <property type="entry name" value="MFS_dom"/>
</dbReference>
<reference evidence="11" key="1">
    <citation type="journal article" date="2021" name="Nat. Commun.">
        <title>Genetic determinants of endophytism in the Arabidopsis root mycobiome.</title>
        <authorList>
            <person name="Mesny F."/>
            <person name="Miyauchi S."/>
            <person name="Thiergart T."/>
            <person name="Pickel B."/>
            <person name="Atanasova L."/>
            <person name="Karlsson M."/>
            <person name="Huettel B."/>
            <person name="Barry K.W."/>
            <person name="Haridas S."/>
            <person name="Chen C."/>
            <person name="Bauer D."/>
            <person name="Andreopoulos W."/>
            <person name="Pangilinan J."/>
            <person name="LaButti K."/>
            <person name="Riley R."/>
            <person name="Lipzen A."/>
            <person name="Clum A."/>
            <person name="Drula E."/>
            <person name="Henrissat B."/>
            <person name="Kohler A."/>
            <person name="Grigoriev I.V."/>
            <person name="Martin F.M."/>
            <person name="Hacquard S."/>
        </authorList>
    </citation>
    <scope>NUCLEOTIDE SEQUENCE</scope>
    <source>
        <strain evidence="11">MPI-CAGE-AT-0147</strain>
    </source>
</reference>
<dbReference type="Proteomes" id="UP000738349">
    <property type="component" value="Unassembled WGS sequence"/>
</dbReference>
<feature type="transmembrane region" description="Helical" evidence="9">
    <location>
        <begin position="413"/>
        <end position="436"/>
    </location>
</feature>
<feature type="transmembrane region" description="Helical" evidence="9">
    <location>
        <begin position="203"/>
        <end position="228"/>
    </location>
</feature>
<evidence type="ECO:0000259" key="10">
    <source>
        <dbReference type="PROSITE" id="PS50850"/>
    </source>
</evidence>
<evidence type="ECO:0000256" key="4">
    <source>
        <dbReference type="ARBA" id="ARBA00022692"/>
    </source>
</evidence>
<feature type="transmembrane region" description="Helical" evidence="9">
    <location>
        <begin position="43"/>
        <end position="60"/>
    </location>
</feature>
<dbReference type="EMBL" id="JAGMUV010000021">
    <property type="protein sequence ID" value="KAH7124641.1"/>
    <property type="molecule type" value="Genomic_DNA"/>
</dbReference>
<evidence type="ECO:0000256" key="9">
    <source>
        <dbReference type="SAM" id="Phobius"/>
    </source>
</evidence>
<dbReference type="GO" id="GO:0005886">
    <property type="term" value="C:plasma membrane"/>
    <property type="evidence" value="ECO:0007669"/>
    <property type="project" value="UniProtKB-SubCell"/>
</dbReference>
<feature type="transmembrane region" description="Helical" evidence="9">
    <location>
        <begin position="111"/>
        <end position="134"/>
    </location>
</feature>
<dbReference type="Gene3D" id="1.20.1250.20">
    <property type="entry name" value="MFS general substrate transporter like domains"/>
    <property type="match status" value="1"/>
</dbReference>
<feature type="transmembrane region" description="Helical" evidence="9">
    <location>
        <begin position="353"/>
        <end position="372"/>
    </location>
</feature>
<comment type="similarity">
    <text evidence="8">Belongs to the major facilitator superfamily. DHA1 family. Polyamines/proton antiporter (TC 2.A.1.2.16) subfamily.</text>
</comment>
<feature type="transmembrane region" description="Helical" evidence="9">
    <location>
        <begin position="170"/>
        <end position="191"/>
    </location>
</feature>
<dbReference type="Pfam" id="PF07690">
    <property type="entry name" value="MFS_1"/>
    <property type="match status" value="1"/>
</dbReference>
<protein>
    <submittedName>
        <fullName evidence="11">MFS transporter</fullName>
    </submittedName>
</protein>
<gene>
    <name evidence="11" type="ORF">EDB81DRAFT_664564</name>
</gene>
<dbReference type="PANTHER" id="PTHR23502:SF186">
    <property type="entry name" value="MAJOR FACILITATOR SUPERFAMILY (MFS) PROFILE DOMAIN-CONTAINING PROTEIN"/>
    <property type="match status" value="1"/>
</dbReference>
<keyword evidence="12" id="KW-1185">Reference proteome</keyword>
<keyword evidence="5 9" id="KW-1133">Transmembrane helix</keyword>
<sequence length="482" mass="52705">MANPHQRTVVDPSASLHVNDLGVVAFGPGDGENPRLWSITRRWYCTISAISLVVNSTFASSSPSASLESLSEDFSSTRELSSLVISLFLLGFSAGPLIFAPLSEVYGRRWILYWSFTGYLALNFLCAFAPSLAALLVGRFLSGTFASAPLAIVPGLLVDLWTETDRGNAMAIYALMSLQGPALGPVISGFLEQEKDWRWTYYVLLWMGGFTALLMFTIPETYPPAILAKKLRRLKTSRIRGYAGLQDPTRAQGISASGNIRVALSRPWRILFDPISLMITLYICVIYQLQYMLFIIYPIVFRQQRGWAPGISELPLIGTAVGGCVGAIGFFFISVRDRQKLRDRVALRPEDRLPLAMVGSIIFPASMFWFAWSANFISVHWLLPTVAGGVLSCSMILIFVAHLNYLTDTYSEYSASAVAANVVCRAVCGAAAPLFTQSMFDALGVGGGGSLLGGVGVLLAPIPFLLFKYGENIRSKSRFTSM</sequence>
<dbReference type="PANTHER" id="PTHR23502">
    <property type="entry name" value="MAJOR FACILITATOR SUPERFAMILY"/>
    <property type="match status" value="1"/>
</dbReference>
<dbReference type="GO" id="GO:0022857">
    <property type="term" value="F:transmembrane transporter activity"/>
    <property type="evidence" value="ECO:0007669"/>
    <property type="project" value="InterPro"/>
</dbReference>
<dbReference type="SUPFAM" id="SSF103473">
    <property type="entry name" value="MFS general substrate transporter"/>
    <property type="match status" value="1"/>
</dbReference>
<dbReference type="PROSITE" id="PS50850">
    <property type="entry name" value="MFS"/>
    <property type="match status" value="1"/>
</dbReference>
<keyword evidence="7" id="KW-0325">Glycoprotein</keyword>
<dbReference type="InterPro" id="IPR036259">
    <property type="entry name" value="MFS_trans_sf"/>
</dbReference>